<dbReference type="InterPro" id="IPR025714">
    <property type="entry name" value="Methyltranfer_dom"/>
</dbReference>
<dbReference type="RefSeq" id="XP_005835118.1">
    <property type="nucleotide sequence ID" value="XM_005835061.1"/>
</dbReference>
<dbReference type="GeneID" id="17304821"/>
<dbReference type="SUPFAM" id="SSF53335">
    <property type="entry name" value="S-adenosyl-L-methionine-dependent methyltransferases"/>
    <property type="match status" value="1"/>
</dbReference>
<dbReference type="HOGENOM" id="CLU_065920_2_2_1"/>
<dbReference type="Gene3D" id="3.40.50.150">
    <property type="entry name" value="Vaccinia Virus protein VP39"/>
    <property type="match status" value="1"/>
</dbReference>
<dbReference type="InterPro" id="IPR051419">
    <property type="entry name" value="Lys/N-term_MeTrsfase_sf"/>
</dbReference>
<proteinExistence type="inferred from homology"/>
<reference evidence="5 7" key="1">
    <citation type="journal article" date="2012" name="Nature">
        <title>Algal genomes reveal evolutionary mosaicism and the fate of nucleomorphs.</title>
        <authorList>
            <consortium name="DOE Joint Genome Institute"/>
            <person name="Curtis B.A."/>
            <person name="Tanifuji G."/>
            <person name="Burki F."/>
            <person name="Gruber A."/>
            <person name="Irimia M."/>
            <person name="Maruyama S."/>
            <person name="Arias M.C."/>
            <person name="Ball S.G."/>
            <person name="Gile G.H."/>
            <person name="Hirakawa Y."/>
            <person name="Hopkins J.F."/>
            <person name="Kuo A."/>
            <person name="Rensing S.A."/>
            <person name="Schmutz J."/>
            <person name="Symeonidi A."/>
            <person name="Elias M."/>
            <person name="Eveleigh R.J."/>
            <person name="Herman E.K."/>
            <person name="Klute M.J."/>
            <person name="Nakayama T."/>
            <person name="Obornik M."/>
            <person name="Reyes-Prieto A."/>
            <person name="Armbrust E.V."/>
            <person name="Aves S.J."/>
            <person name="Beiko R.G."/>
            <person name="Coutinho P."/>
            <person name="Dacks J.B."/>
            <person name="Durnford D.G."/>
            <person name="Fast N.M."/>
            <person name="Green B.R."/>
            <person name="Grisdale C.J."/>
            <person name="Hempel F."/>
            <person name="Henrissat B."/>
            <person name="Hoppner M.P."/>
            <person name="Ishida K."/>
            <person name="Kim E."/>
            <person name="Koreny L."/>
            <person name="Kroth P.G."/>
            <person name="Liu Y."/>
            <person name="Malik S.B."/>
            <person name="Maier U.G."/>
            <person name="McRose D."/>
            <person name="Mock T."/>
            <person name="Neilson J.A."/>
            <person name="Onodera N.T."/>
            <person name="Poole A.M."/>
            <person name="Pritham E.J."/>
            <person name="Richards T.A."/>
            <person name="Rocap G."/>
            <person name="Roy S.W."/>
            <person name="Sarai C."/>
            <person name="Schaack S."/>
            <person name="Shirato S."/>
            <person name="Slamovits C.H."/>
            <person name="Spencer D.F."/>
            <person name="Suzuki S."/>
            <person name="Worden A.Z."/>
            <person name="Zauner S."/>
            <person name="Barry K."/>
            <person name="Bell C."/>
            <person name="Bharti A.K."/>
            <person name="Crow J.A."/>
            <person name="Grimwood J."/>
            <person name="Kramer R."/>
            <person name="Lindquist E."/>
            <person name="Lucas S."/>
            <person name="Salamov A."/>
            <person name="McFadden G.I."/>
            <person name="Lane C.E."/>
            <person name="Keeling P.J."/>
            <person name="Gray M.W."/>
            <person name="Grigoriev I.V."/>
            <person name="Archibald J.M."/>
        </authorList>
    </citation>
    <scope>NUCLEOTIDE SEQUENCE</scope>
    <source>
        <strain evidence="5 7">CCMP2712</strain>
    </source>
</reference>
<feature type="domain" description="Methyltransferase" evidence="4">
    <location>
        <begin position="3"/>
        <end position="115"/>
    </location>
</feature>
<dbReference type="GO" id="GO:0008168">
    <property type="term" value="F:methyltransferase activity"/>
    <property type="evidence" value="ECO:0007669"/>
    <property type="project" value="UniProtKB-KW"/>
</dbReference>
<accession>L1JHY6</accession>
<keyword evidence="3" id="KW-0808">Transferase</keyword>
<dbReference type="OMA" id="ICISYGM"/>
<dbReference type="eggNOG" id="KOG2352">
    <property type="taxonomic scope" value="Eukaryota"/>
</dbReference>
<dbReference type="KEGG" id="gtt:GUITHDRAFT_137072"/>
<dbReference type="PANTHER" id="PTHR12176">
    <property type="entry name" value="SAM-DEPENDENT METHYLTRANSFERASE SUPERFAMILY PROTEIN"/>
    <property type="match status" value="1"/>
</dbReference>
<evidence type="ECO:0000313" key="5">
    <source>
        <dbReference type="EMBL" id="EKX48138.1"/>
    </source>
</evidence>
<dbReference type="OrthoDB" id="411785at2759"/>
<protein>
    <recommendedName>
        <fullName evidence="4">Methyltransferase domain-containing protein</fullName>
    </recommendedName>
</protein>
<dbReference type="PaxDb" id="55529-EKX48138"/>
<dbReference type="GO" id="GO:0032259">
    <property type="term" value="P:methylation"/>
    <property type="evidence" value="ECO:0007669"/>
    <property type="project" value="UniProtKB-KW"/>
</dbReference>
<dbReference type="InterPro" id="IPR029063">
    <property type="entry name" value="SAM-dependent_MTases_sf"/>
</dbReference>
<reference evidence="6" key="3">
    <citation type="submission" date="2016-03" db="UniProtKB">
        <authorList>
            <consortium name="EnsemblProtists"/>
        </authorList>
    </citation>
    <scope>IDENTIFICATION</scope>
</reference>
<dbReference type="CDD" id="cd02440">
    <property type="entry name" value="AdoMet_MTases"/>
    <property type="match status" value="1"/>
</dbReference>
<dbReference type="AlphaFoldDB" id="L1JHY6"/>
<comment type="similarity">
    <text evidence="1">Belongs to the methyltransferase superfamily.</text>
</comment>
<organism evidence="5">
    <name type="scientific">Guillardia theta (strain CCMP2712)</name>
    <name type="common">Cryptophyte</name>
    <dbReference type="NCBI Taxonomy" id="905079"/>
    <lineage>
        <taxon>Eukaryota</taxon>
        <taxon>Cryptophyceae</taxon>
        <taxon>Pyrenomonadales</taxon>
        <taxon>Geminigeraceae</taxon>
        <taxon>Guillardia</taxon>
    </lineage>
</organism>
<dbReference type="EMBL" id="JH992987">
    <property type="protein sequence ID" value="EKX48138.1"/>
    <property type="molecule type" value="Genomic_DNA"/>
</dbReference>
<keyword evidence="7" id="KW-1185">Reference proteome</keyword>
<evidence type="ECO:0000313" key="7">
    <source>
        <dbReference type="Proteomes" id="UP000011087"/>
    </source>
</evidence>
<dbReference type="Proteomes" id="UP000011087">
    <property type="component" value="Unassembled WGS sequence"/>
</dbReference>
<keyword evidence="2" id="KW-0489">Methyltransferase</keyword>
<evidence type="ECO:0000256" key="1">
    <source>
        <dbReference type="ARBA" id="ARBA00008361"/>
    </source>
</evidence>
<sequence>MIVGCGSSKLSKILYDLGHRRITNVDIDEGIIEDMKRKYEEEAPEMSWVTCDITKAKESLEEDESFDLILDKGTLDALLCADGVTDGYMEILRLLRVGGVFSVISFRPAELIAQFLRVPELPVEVEIKTLETGSSTRKASMFLLRKISALPWVDRDEVRSYQNDVIKVS</sequence>
<evidence type="ECO:0000256" key="3">
    <source>
        <dbReference type="ARBA" id="ARBA00022679"/>
    </source>
</evidence>
<gene>
    <name evidence="5" type="ORF">GUITHDRAFT_137072</name>
</gene>
<reference evidence="7" key="2">
    <citation type="submission" date="2012-11" db="EMBL/GenBank/DDBJ databases">
        <authorList>
            <person name="Kuo A."/>
            <person name="Curtis B.A."/>
            <person name="Tanifuji G."/>
            <person name="Burki F."/>
            <person name="Gruber A."/>
            <person name="Irimia M."/>
            <person name="Maruyama S."/>
            <person name="Arias M.C."/>
            <person name="Ball S.G."/>
            <person name="Gile G.H."/>
            <person name="Hirakawa Y."/>
            <person name="Hopkins J.F."/>
            <person name="Rensing S.A."/>
            <person name="Schmutz J."/>
            <person name="Symeonidi A."/>
            <person name="Elias M."/>
            <person name="Eveleigh R.J."/>
            <person name="Herman E.K."/>
            <person name="Klute M.J."/>
            <person name="Nakayama T."/>
            <person name="Obornik M."/>
            <person name="Reyes-Prieto A."/>
            <person name="Armbrust E.V."/>
            <person name="Aves S.J."/>
            <person name="Beiko R.G."/>
            <person name="Coutinho P."/>
            <person name="Dacks J.B."/>
            <person name="Durnford D.G."/>
            <person name="Fast N.M."/>
            <person name="Green B.R."/>
            <person name="Grisdale C."/>
            <person name="Hempe F."/>
            <person name="Henrissat B."/>
            <person name="Hoppner M.P."/>
            <person name="Ishida K.-I."/>
            <person name="Kim E."/>
            <person name="Koreny L."/>
            <person name="Kroth P.G."/>
            <person name="Liu Y."/>
            <person name="Malik S.-B."/>
            <person name="Maier U.G."/>
            <person name="McRose D."/>
            <person name="Mock T."/>
            <person name="Neilson J.A."/>
            <person name="Onodera N.T."/>
            <person name="Poole A.M."/>
            <person name="Pritham E.J."/>
            <person name="Richards T.A."/>
            <person name="Rocap G."/>
            <person name="Roy S.W."/>
            <person name="Sarai C."/>
            <person name="Schaack S."/>
            <person name="Shirato S."/>
            <person name="Slamovits C.H."/>
            <person name="Spencer D.F."/>
            <person name="Suzuki S."/>
            <person name="Worden A.Z."/>
            <person name="Zauner S."/>
            <person name="Barry K."/>
            <person name="Bell C."/>
            <person name="Bharti A.K."/>
            <person name="Crow J.A."/>
            <person name="Grimwood J."/>
            <person name="Kramer R."/>
            <person name="Lindquist E."/>
            <person name="Lucas S."/>
            <person name="Salamov A."/>
            <person name="McFadden G.I."/>
            <person name="Lane C.E."/>
            <person name="Keeling P.J."/>
            <person name="Gray M.W."/>
            <person name="Grigoriev I.V."/>
            <person name="Archibald J.M."/>
        </authorList>
    </citation>
    <scope>NUCLEOTIDE SEQUENCE</scope>
    <source>
        <strain evidence="7">CCMP2712</strain>
    </source>
</reference>
<name>L1JHY6_GUITC</name>
<evidence type="ECO:0000259" key="4">
    <source>
        <dbReference type="Pfam" id="PF13847"/>
    </source>
</evidence>
<evidence type="ECO:0000256" key="2">
    <source>
        <dbReference type="ARBA" id="ARBA00022603"/>
    </source>
</evidence>
<dbReference type="Pfam" id="PF13847">
    <property type="entry name" value="Methyltransf_31"/>
    <property type="match status" value="1"/>
</dbReference>
<evidence type="ECO:0000313" key="6">
    <source>
        <dbReference type="EnsemblProtists" id="EKX48138"/>
    </source>
</evidence>
<dbReference type="EnsemblProtists" id="EKX48138">
    <property type="protein sequence ID" value="EKX48138"/>
    <property type="gene ID" value="GUITHDRAFT_137072"/>
</dbReference>